<dbReference type="Gene3D" id="2.30.30.830">
    <property type="match status" value="1"/>
</dbReference>
<dbReference type="Pfam" id="PF04351">
    <property type="entry name" value="PilP"/>
    <property type="match status" value="1"/>
</dbReference>
<dbReference type="Proteomes" id="UP000298325">
    <property type="component" value="Unassembled WGS sequence"/>
</dbReference>
<accession>A0A4Z1BME2</accession>
<dbReference type="EMBL" id="SRPF01000005">
    <property type="protein sequence ID" value="TGN38484.1"/>
    <property type="molecule type" value="Genomic_DNA"/>
</dbReference>
<organism evidence="1 2">
    <name type="scientific">Marinobacter confluentis</name>
    <dbReference type="NCBI Taxonomy" id="1697557"/>
    <lineage>
        <taxon>Bacteria</taxon>
        <taxon>Pseudomonadati</taxon>
        <taxon>Pseudomonadota</taxon>
        <taxon>Gammaproteobacteria</taxon>
        <taxon>Pseudomonadales</taxon>
        <taxon>Marinobacteraceae</taxon>
        <taxon>Marinobacter</taxon>
    </lineage>
</organism>
<gene>
    <name evidence="1" type="ORF">E5Q11_15040</name>
</gene>
<reference evidence="1 2" key="1">
    <citation type="submission" date="2019-04" db="EMBL/GenBank/DDBJ databases">
        <authorList>
            <person name="Park S."/>
            <person name="Yoon J.-H."/>
        </authorList>
    </citation>
    <scope>NUCLEOTIDE SEQUENCE [LARGE SCALE GENOMIC DNA]</scope>
    <source>
        <strain evidence="1 2">HJM-18</strain>
    </source>
</reference>
<protein>
    <submittedName>
        <fullName evidence="1">Pilus assembly protein PilP</fullName>
    </submittedName>
</protein>
<keyword evidence="2" id="KW-1185">Reference proteome</keyword>
<evidence type="ECO:0000313" key="2">
    <source>
        <dbReference type="Proteomes" id="UP000298325"/>
    </source>
</evidence>
<dbReference type="RefSeq" id="WP_135804283.1">
    <property type="nucleotide sequence ID" value="NZ_SRPF01000005.1"/>
</dbReference>
<dbReference type="PROSITE" id="PS51257">
    <property type="entry name" value="PROKAR_LIPOPROTEIN"/>
    <property type="match status" value="1"/>
</dbReference>
<comment type="caution">
    <text evidence="1">The sequence shown here is derived from an EMBL/GenBank/DDBJ whole genome shotgun (WGS) entry which is preliminary data.</text>
</comment>
<sequence>MSLKHAMKACFGIGLVSLLTACSQGNGFSDLDQFMAETRAKPRGFVEPLPEFKSYEAFTYSAADRRAPFEPPVDVQLTMMDEEPISDIEPDLDRPKEVLENFGLKELTMVGTLNREAGEDSGSGSGNLFALIRDNTGGIHRVRTGNYMGQNYGRIIGVNETRVELIEIVPNGRGGWVERPRSLTLDGEAEG</sequence>
<evidence type="ECO:0000313" key="1">
    <source>
        <dbReference type="EMBL" id="TGN38484.1"/>
    </source>
</evidence>
<proteinExistence type="predicted"/>
<dbReference type="PIRSF" id="PIRSF016481">
    <property type="entry name" value="Pilus_assembly_PilP"/>
    <property type="match status" value="1"/>
</dbReference>
<name>A0A4Z1BME2_9GAMM</name>
<dbReference type="InterPro" id="IPR007446">
    <property type="entry name" value="PilP"/>
</dbReference>
<dbReference type="OrthoDB" id="5296580at2"/>
<dbReference type="AlphaFoldDB" id="A0A4Z1BME2"/>